<dbReference type="RefSeq" id="WP_229932279.1">
    <property type="nucleotide sequence ID" value="NZ_CAJHOF010000003.1"/>
</dbReference>
<keyword evidence="1" id="KW-1133">Transmembrane helix</keyword>
<proteinExistence type="predicted"/>
<evidence type="ECO:0000313" key="3">
    <source>
        <dbReference type="Proteomes" id="UP000789803"/>
    </source>
</evidence>
<feature type="transmembrane region" description="Helical" evidence="1">
    <location>
        <begin position="100"/>
        <end position="118"/>
    </location>
</feature>
<feature type="transmembrane region" description="Helical" evidence="1">
    <location>
        <begin position="58"/>
        <end position="80"/>
    </location>
</feature>
<feature type="transmembrane region" description="Helical" evidence="1">
    <location>
        <begin position="15"/>
        <end position="38"/>
    </location>
</feature>
<gene>
    <name evidence="2" type="ORF">LMG7974_00457</name>
</gene>
<evidence type="ECO:0000313" key="2">
    <source>
        <dbReference type="EMBL" id="CAD7287578.1"/>
    </source>
</evidence>
<dbReference type="Proteomes" id="UP000789803">
    <property type="component" value="Unassembled WGS sequence"/>
</dbReference>
<keyword evidence="3" id="KW-1185">Reference proteome</keyword>
<keyword evidence="1" id="KW-0812">Transmembrane</keyword>
<evidence type="ECO:0000256" key="1">
    <source>
        <dbReference type="SAM" id="Phobius"/>
    </source>
</evidence>
<dbReference type="EMBL" id="CAJHOF010000003">
    <property type="protein sequence ID" value="CAD7287578.1"/>
    <property type="molecule type" value="Genomic_DNA"/>
</dbReference>
<sequence length="164" mass="18712">MEVGYNIAFARLGQFLPFLHITTCVFFIGIQAGFSMIYRRFMQEDESKEHYERLVKTLGDFIYTLVICVILIAVTGTFVNEADSIKSADPMVKAILATKYTLSTFIAFNVSYMAYAYYKAKKYIANDDLIQCHENLLVIVKYFSPLNLIISLVAIYLGVAYRGF</sequence>
<protein>
    <submittedName>
        <fullName evidence="2">Uncharacterized protein</fullName>
    </submittedName>
</protein>
<name>A0ABM8Q475_9BACT</name>
<accession>A0ABM8Q475</accession>
<organism evidence="2 3">
    <name type="scientific">Campylobacter majalis</name>
    <dbReference type="NCBI Taxonomy" id="2790656"/>
    <lineage>
        <taxon>Bacteria</taxon>
        <taxon>Pseudomonadati</taxon>
        <taxon>Campylobacterota</taxon>
        <taxon>Epsilonproteobacteria</taxon>
        <taxon>Campylobacterales</taxon>
        <taxon>Campylobacteraceae</taxon>
        <taxon>Campylobacter</taxon>
    </lineage>
</organism>
<keyword evidence="1" id="KW-0472">Membrane</keyword>
<comment type="caution">
    <text evidence="2">The sequence shown here is derived from an EMBL/GenBank/DDBJ whole genome shotgun (WGS) entry which is preliminary data.</text>
</comment>
<reference evidence="2 3" key="1">
    <citation type="submission" date="2020-11" db="EMBL/GenBank/DDBJ databases">
        <authorList>
            <person name="Peeters C."/>
        </authorList>
    </citation>
    <scope>NUCLEOTIDE SEQUENCE [LARGE SCALE GENOMIC DNA]</scope>
    <source>
        <strain evidence="2 3">LMG 7974</strain>
    </source>
</reference>
<feature type="transmembrane region" description="Helical" evidence="1">
    <location>
        <begin position="139"/>
        <end position="161"/>
    </location>
</feature>